<dbReference type="PROSITE" id="PS51257">
    <property type="entry name" value="PROKAR_LIPOPROTEIN"/>
    <property type="match status" value="1"/>
</dbReference>
<gene>
    <name evidence="2" type="ORF">SAMN05421749_101397</name>
</gene>
<organism evidence="2 3">
    <name type="scientific">Acinetobacter marinus</name>
    <dbReference type="NCBI Taxonomy" id="281375"/>
    <lineage>
        <taxon>Bacteria</taxon>
        <taxon>Pseudomonadati</taxon>
        <taxon>Pseudomonadota</taxon>
        <taxon>Gammaproteobacteria</taxon>
        <taxon>Moraxellales</taxon>
        <taxon>Moraxellaceae</taxon>
        <taxon>Acinetobacter</taxon>
    </lineage>
</organism>
<protein>
    <recommendedName>
        <fullName evidence="4">Lipoprotein</fullName>
    </recommendedName>
</protein>
<accession>A0A1G6GVQ8</accession>
<keyword evidence="3" id="KW-1185">Reference proteome</keyword>
<feature type="chain" id="PRO_5017474461" description="Lipoprotein" evidence="1">
    <location>
        <begin position="20"/>
        <end position="341"/>
    </location>
</feature>
<keyword evidence="1" id="KW-0732">Signal</keyword>
<sequence length="341" mass="37822">MKKINTLLSLSLLSTLLIACGGGGGGSSSSSSNNTQENEQKYSNVNASYYVLSRQSNDTSYTMSHEITYVNGLQPANVNYHTVVPENEFILSPEGLYTDTWAEASTKAKTETQLIFSQVSGASYTQNLKKVNLSGSSILETVYAGYIPFYEIAESEAAIDGNEWLLDVFNRFGYEAWQTHYSSNLATFPSDAICYQTNSIDTAQDYFTFTSDDRKESSYSNYLADYSERLLAAAETLEHTITQSNGSWAGYKWTRFDESDQFGYITSVVVIDYQGHAYTAKVSLQSQDREEALDVLQARLASGKLSSIEEIKVAVRIRQILDGCDFYNKSAFDAIKSSGIL</sequence>
<reference evidence="3" key="1">
    <citation type="submission" date="2016-09" db="EMBL/GenBank/DDBJ databases">
        <authorList>
            <person name="Varghese N."/>
            <person name="Submissions S."/>
        </authorList>
    </citation>
    <scope>NUCLEOTIDE SEQUENCE [LARGE SCALE GENOMIC DNA]</scope>
    <source>
        <strain evidence="3">ANC 3699</strain>
    </source>
</reference>
<dbReference type="Proteomes" id="UP000242317">
    <property type="component" value="Unassembled WGS sequence"/>
</dbReference>
<evidence type="ECO:0000313" key="2">
    <source>
        <dbReference type="EMBL" id="SDB85216.1"/>
    </source>
</evidence>
<dbReference type="OrthoDB" id="6712395at2"/>
<feature type="signal peptide" evidence="1">
    <location>
        <begin position="1"/>
        <end position="19"/>
    </location>
</feature>
<evidence type="ECO:0000313" key="3">
    <source>
        <dbReference type="Proteomes" id="UP000242317"/>
    </source>
</evidence>
<proteinExistence type="predicted"/>
<evidence type="ECO:0000256" key="1">
    <source>
        <dbReference type="SAM" id="SignalP"/>
    </source>
</evidence>
<dbReference type="EMBL" id="FMYK01000001">
    <property type="protein sequence ID" value="SDB85216.1"/>
    <property type="molecule type" value="Genomic_DNA"/>
</dbReference>
<dbReference type="RefSeq" id="WP_092615192.1">
    <property type="nucleotide sequence ID" value="NZ_FMYK01000001.1"/>
</dbReference>
<evidence type="ECO:0008006" key="4">
    <source>
        <dbReference type="Google" id="ProtNLM"/>
    </source>
</evidence>
<name>A0A1G6GVQ8_9GAMM</name>
<dbReference type="AlphaFoldDB" id="A0A1G6GVQ8"/>